<feature type="domain" description="OmpA-like" evidence="11">
    <location>
        <begin position="81"/>
        <end position="194"/>
    </location>
</feature>
<dbReference type="PROSITE" id="PS51257">
    <property type="entry name" value="PROKAR_LIPOPROTEIN"/>
    <property type="match status" value="1"/>
</dbReference>
<dbReference type="InterPro" id="IPR006690">
    <property type="entry name" value="OMPA-like_CS"/>
</dbReference>
<evidence type="ECO:0000256" key="8">
    <source>
        <dbReference type="HAMAP-Rule" id="MF_02204"/>
    </source>
</evidence>
<dbReference type="InterPro" id="IPR050330">
    <property type="entry name" value="Bact_OuterMem_StrucFunc"/>
</dbReference>
<keyword evidence="4 8" id="KW-0564">Palmitate</keyword>
<evidence type="ECO:0000313" key="12">
    <source>
        <dbReference type="EMBL" id="GLI33430.1"/>
    </source>
</evidence>
<keyword evidence="6 8" id="KW-0449">Lipoprotein</keyword>
<dbReference type="HAMAP" id="MF_02204">
    <property type="entry name" value="Pal"/>
    <property type="match status" value="1"/>
</dbReference>
<evidence type="ECO:0000256" key="10">
    <source>
        <dbReference type="SAM" id="SignalP"/>
    </source>
</evidence>
<dbReference type="SUPFAM" id="SSF103088">
    <property type="entry name" value="OmpA-like"/>
    <property type="match status" value="1"/>
</dbReference>
<evidence type="ECO:0000256" key="5">
    <source>
        <dbReference type="ARBA" id="ARBA00023237"/>
    </source>
</evidence>
<feature type="chain" id="PRO_5040830710" description="Peptidoglycan-associated lipoprotein" evidence="10">
    <location>
        <begin position="26"/>
        <end position="194"/>
    </location>
</feature>
<dbReference type="InterPro" id="IPR014169">
    <property type="entry name" value="Pal_lipo_C"/>
</dbReference>
<keyword evidence="1" id="KW-0132">Cell division</keyword>
<dbReference type="GO" id="GO:0051301">
    <property type="term" value="P:cell division"/>
    <property type="evidence" value="ECO:0007669"/>
    <property type="project" value="UniProtKB-KW"/>
</dbReference>
<dbReference type="InterPro" id="IPR006664">
    <property type="entry name" value="OMP_bac"/>
</dbReference>
<comment type="subcellular location">
    <subcellularLocation>
        <location evidence="8">Cell outer membrane</location>
        <topology evidence="8">Lipid-anchor</topology>
    </subcellularLocation>
</comment>
<dbReference type="Proteomes" id="UP001144372">
    <property type="component" value="Unassembled WGS sequence"/>
</dbReference>
<dbReference type="InterPro" id="IPR006665">
    <property type="entry name" value="OmpA-like"/>
</dbReference>
<evidence type="ECO:0000256" key="4">
    <source>
        <dbReference type="ARBA" id="ARBA00023139"/>
    </source>
</evidence>
<dbReference type="PROSITE" id="PS51123">
    <property type="entry name" value="OMPA_2"/>
    <property type="match status" value="1"/>
</dbReference>
<evidence type="ECO:0000256" key="6">
    <source>
        <dbReference type="ARBA" id="ARBA00023288"/>
    </source>
</evidence>
<dbReference type="PROSITE" id="PS01068">
    <property type="entry name" value="OMPA_1"/>
    <property type="match status" value="1"/>
</dbReference>
<feature type="region of interest" description="Disordered" evidence="9">
    <location>
        <begin position="31"/>
        <end position="57"/>
    </location>
</feature>
<gene>
    <name evidence="12" type="primary">excC</name>
    <name evidence="8" type="synonym">pal</name>
    <name evidence="12" type="ORF">DAMNIGENAA_08630</name>
</gene>
<feature type="compositionally biased region" description="Gly residues" evidence="9">
    <location>
        <begin position="35"/>
        <end position="57"/>
    </location>
</feature>
<dbReference type="Pfam" id="PF00691">
    <property type="entry name" value="OmpA"/>
    <property type="match status" value="1"/>
</dbReference>
<comment type="caution">
    <text evidence="12">The sequence shown here is derived from an EMBL/GenBank/DDBJ whole genome shotgun (WGS) entry which is preliminary data.</text>
</comment>
<dbReference type="GO" id="GO:0009279">
    <property type="term" value="C:cell outer membrane"/>
    <property type="evidence" value="ECO:0007669"/>
    <property type="project" value="UniProtKB-SubCell"/>
</dbReference>
<keyword evidence="2 8" id="KW-0732">Signal</keyword>
<organism evidence="12 13">
    <name type="scientific">Desulforhabdus amnigena</name>
    <dbReference type="NCBI Taxonomy" id="40218"/>
    <lineage>
        <taxon>Bacteria</taxon>
        <taxon>Pseudomonadati</taxon>
        <taxon>Thermodesulfobacteriota</taxon>
        <taxon>Syntrophobacteria</taxon>
        <taxon>Syntrophobacterales</taxon>
        <taxon>Syntrophobacteraceae</taxon>
        <taxon>Desulforhabdus</taxon>
    </lineage>
</organism>
<keyword evidence="7" id="KW-0131">Cell cycle</keyword>
<sequence>MKMEMNKVGRVLVVLLFMISAGACAKKAVPTQPGFGPGAGGTSGGYDTGRMGEGAGGGLDDARWRELGINSEAEKQEFLNKAESFENQDIYFDFDSYALSEPAKRILDAKVSFLKRYPKVHVTIEGHTDNRGTNEYNLALGERRANSALQYLKNSGMNAQDLNLVSYGEERPLAGGNDEASFAKNRRAHFVLSY</sequence>
<proteinExistence type="inferred from homology"/>
<keyword evidence="3 8" id="KW-0472">Membrane</keyword>
<evidence type="ECO:0000256" key="3">
    <source>
        <dbReference type="ARBA" id="ARBA00023136"/>
    </source>
</evidence>
<name>A0A9W6D3C4_9BACT</name>
<dbReference type="NCBIfam" id="TIGR02802">
    <property type="entry name" value="Pal_lipo"/>
    <property type="match status" value="1"/>
</dbReference>
<feature type="signal peptide" evidence="10">
    <location>
        <begin position="1"/>
        <end position="25"/>
    </location>
</feature>
<dbReference type="PRINTS" id="PR01021">
    <property type="entry name" value="OMPADOMAIN"/>
</dbReference>
<accession>A0A9W6D3C4</accession>
<evidence type="ECO:0000259" key="11">
    <source>
        <dbReference type="PROSITE" id="PS51123"/>
    </source>
</evidence>
<dbReference type="CDD" id="cd07185">
    <property type="entry name" value="OmpA_C-like"/>
    <property type="match status" value="1"/>
</dbReference>
<evidence type="ECO:0000256" key="1">
    <source>
        <dbReference type="ARBA" id="ARBA00022618"/>
    </source>
</evidence>
<evidence type="ECO:0000256" key="7">
    <source>
        <dbReference type="ARBA" id="ARBA00023306"/>
    </source>
</evidence>
<evidence type="ECO:0000256" key="9">
    <source>
        <dbReference type="SAM" id="MobiDB-lite"/>
    </source>
</evidence>
<comment type="similarity">
    <text evidence="8">Belongs to the Pal lipoprotein family.</text>
</comment>
<dbReference type="Gene3D" id="3.30.1330.60">
    <property type="entry name" value="OmpA-like domain"/>
    <property type="match status" value="1"/>
</dbReference>
<dbReference type="EMBL" id="BSDR01000001">
    <property type="protein sequence ID" value="GLI33430.1"/>
    <property type="molecule type" value="Genomic_DNA"/>
</dbReference>
<dbReference type="AlphaFoldDB" id="A0A9W6D3C4"/>
<dbReference type="InterPro" id="IPR036737">
    <property type="entry name" value="OmpA-like_sf"/>
</dbReference>
<reference evidence="12" key="1">
    <citation type="submission" date="2022-12" db="EMBL/GenBank/DDBJ databases">
        <title>Reference genome sequencing for broad-spectrum identification of bacterial and archaeal isolates by mass spectrometry.</title>
        <authorList>
            <person name="Sekiguchi Y."/>
            <person name="Tourlousse D.M."/>
        </authorList>
    </citation>
    <scope>NUCLEOTIDE SEQUENCE</scope>
    <source>
        <strain evidence="12">ASRB1</strain>
    </source>
</reference>
<evidence type="ECO:0000313" key="13">
    <source>
        <dbReference type="Proteomes" id="UP001144372"/>
    </source>
</evidence>
<dbReference type="InterPro" id="IPR039001">
    <property type="entry name" value="Pal"/>
</dbReference>
<dbReference type="PANTHER" id="PTHR30329">
    <property type="entry name" value="STATOR ELEMENT OF FLAGELLAR MOTOR COMPLEX"/>
    <property type="match status" value="1"/>
</dbReference>
<evidence type="ECO:0000256" key="2">
    <source>
        <dbReference type="ARBA" id="ARBA00022729"/>
    </source>
</evidence>
<dbReference type="PANTHER" id="PTHR30329:SF21">
    <property type="entry name" value="LIPOPROTEIN YIAD-RELATED"/>
    <property type="match status" value="1"/>
</dbReference>
<protein>
    <recommendedName>
        <fullName evidence="8">Peptidoglycan-associated lipoprotein</fullName>
        <shortName evidence="8">PAL</shortName>
    </recommendedName>
</protein>
<keyword evidence="5 8" id="KW-0998">Cell outer membrane</keyword>
<keyword evidence="13" id="KW-1185">Reference proteome</keyword>